<name>A0A8S4QX32_9NEOP</name>
<feature type="compositionally biased region" description="Basic and acidic residues" evidence="1">
    <location>
        <begin position="55"/>
        <end position="65"/>
    </location>
</feature>
<sequence>EILAATPLLMSHSVAATPTHRRDFKRDADRSSIKRDTRRESGKRIDQSTTSPFRESNKRDPRYSEPNRQVVSKLRKPIRLALNEVDRRYQASHWKPLDASHPEPWIVEVPTK</sequence>
<feature type="non-terminal residue" evidence="2">
    <location>
        <position position="1"/>
    </location>
</feature>
<keyword evidence="3" id="KW-1185">Reference proteome</keyword>
<dbReference type="OrthoDB" id="269822at2759"/>
<dbReference type="Proteomes" id="UP000838756">
    <property type="component" value="Unassembled WGS sequence"/>
</dbReference>
<dbReference type="EMBL" id="CAKXAJ010020260">
    <property type="protein sequence ID" value="CAH2220971.1"/>
    <property type="molecule type" value="Genomic_DNA"/>
</dbReference>
<dbReference type="AlphaFoldDB" id="A0A8S4QX32"/>
<accession>A0A8S4QX32</accession>
<evidence type="ECO:0000313" key="3">
    <source>
        <dbReference type="Proteomes" id="UP000838756"/>
    </source>
</evidence>
<feature type="compositionally biased region" description="Basic and acidic residues" evidence="1">
    <location>
        <begin position="20"/>
        <end position="46"/>
    </location>
</feature>
<proteinExistence type="predicted"/>
<evidence type="ECO:0000256" key="1">
    <source>
        <dbReference type="SAM" id="MobiDB-lite"/>
    </source>
</evidence>
<feature type="region of interest" description="Disordered" evidence="1">
    <location>
        <begin position="1"/>
        <end position="71"/>
    </location>
</feature>
<organism evidence="2 3">
    <name type="scientific">Pararge aegeria aegeria</name>
    <dbReference type="NCBI Taxonomy" id="348720"/>
    <lineage>
        <taxon>Eukaryota</taxon>
        <taxon>Metazoa</taxon>
        <taxon>Ecdysozoa</taxon>
        <taxon>Arthropoda</taxon>
        <taxon>Hexapoda</taxon>
        <taxon>Insecta</taxon>
        <taxon>Pterygota</taxon>
        <taxon>Neoptera</taxon>
        <taxon>Endopterygota</taxon>
        <taxon>Lepidoptera</taxon>
        <taxon>Glossata</taxon>
        <taxon>Ditrysia</taxon>
        <taxon>Papilionoidea</taxon>
        <taxon>Nymphalidae</taxon>
        <taxon>Satyrinae</taxon>
        <taxon>Satyrini</taxon>
        <taxon>Parargina</taxon>
        <taxon>Pararge</taxon>
    </lineage>
</organism>
<evidence type="ECO:0000313" key="2">
    <source>
        <dbReference type="EMBL" id="CAH2220971.1"/>
    </source>
</evidence>
<reference evidence="2" key="1">
    <citation type="submission" date="2022-03" db="EMBL/GenBank/DDBJ databases">
        <authorList>
            <person name="Lindestad O."/>
        </authorList>
    </citation>
    <scope>NUCLEOTIDE SEQUENCE</scope>
</reference>
<protein>
    <submittedName>
        <fullName evidence="2">Jg27680 protein</fullName>
    </submittedName>
</protein>
<comment type="caution">
    <text evidence="2">The sequence shown here is derived from an EMBL/GenBank/DDBJ whole genome shotgun (WGS) entry which is preliminary data.</text>
</comment>
<gene>
    <name evidence="2" type="primary">jg27680</name>
    <name evidence="2" type="ORF">PAEG_LOCUS6664</name>
</gene>